<dbReference type="SMART" id="SM00316">
    <property type="entry name" value="S1"/>
    <property type="match status" value="1"/>
</dbReference>
<gene>
    <name evidence="3" type="ORF">HYN46_11380</name>
</gene>
<dbReference type="SUPFAM" id="SSF47781">
    <property type="entry name" value="RuvA domain 2-like"/>
    <property type="match status" value="2"/>
</dbReference>
<feature type="domain" description="S1 motif" evidence="2">
    <location>
        <begin position="730"/>
        <end position="799"/>
    </location>
</feature>
<dbReference type="Gene3D" id="1.10.3500.10">
    <property type="entry name" value="Tex N-terminal region-like"/>
    <property type="match status" value="1"/>
</dbReference>
<feature type="compositionally biased region" description="Basic and acidic residues" evidence="1">
    <location>
        <begin position="805"/>
        <end position="873"/>
    </location>
</feature>
<accession>A0A345P7Y0</accession>
<dbReference type="InterPro" id="IPR050437">
    <property type="entry name" value="Ribos_protein_bS1-like"/>
</dbReference>
<dbReference type="InterPro" id="IPR003029">
    <property type="entry name" value="S1_domain"/>
</dbReference>
<dbReference type="Gene3D" id="1.10.150.310">
    <property type="entry name" value="Tex RuvX-like domain-like"/>
    <property type="match status" value="1"/>
</dbReference>
<dbReference type="EMBL" id="CP031222">
    <property type="protein sequence ID" value="AXI03389.1"/>
    <property type="molecule type" value="Genomic_DNA"/>
</dbReference>
<dbReference type="InterPro" id="IPR012340">
    <property type="entry name" value="NA-bd_OB-fold"/>
</dbReference>
<dbReference type="Pfam" id="PF22706">
    <property type="entry name" value="Tex_central_region"/>
    <property type="match status" value="1"/>
</dbReference>
<dbReference type="InterPro" id="IPR023323">
    <property type="entry name" value="Tex-like_dom_sf"/>
</dbReference>
<dbReference type="FunFam" id="1.10.150.310:FF:000001">
    <property type="entry name" value="RNA-binding transcriptional accessory protein"/>
    <property type="match status" value="1"/>
</dbReference>
<proteinExistence type="predicted"/>
<dbReference type="Gene3D" id="1.10.10.650">
    <property type="entry name" value="RuvA domain 2-like"/>
    <property type="match status" value="1"/>
</dbReference>
<dbReference type="InterPro" id="IPR037027">
    <property type="entry name" value="YqgF/RNaseH-like_dom_sf"/>
</dbReference>
<dbReference type="GO" id="GO:0006139">
    <property type="term" value="P:nucleobase-containing compound metabolic process"/>
    <property type="evidence" value="ECO:0007669"/>
    <property type="project" value="InterPro"/>
</dbReference>
<name>A0A345P7Y0_9GAMM</name>
<dbReference type="FunFam" id="1.10.10.650:FF:000001">
    <property type="entry name" value="S1 RNA-binding domain 1"/>
    <property type="match status" value="1"/>
</dbReference>
<feature type="region of interest" description="Disordered" evidence="1">
    <location>
        <begin position="793"/>
        <end position="889"/>
    </location>
</feature>
<dbReference type="Pfam" id="PF16921">
    <property type="entry name" value="Tex_YqgF"/>
    <property type="match status" value="1"/>
</dbReference>
<keyword evidence="4" id="KW-1185">Reference proteome</keyword>
<dbReference type="PANTHER" id="PTHR10724:SF10">
    <property type="entry name" value="S1 RNA-BINDING DOMAIN-CONTAINING PROTEIN 1"/>
    <property type="match status" value="1"/>
</dbReference>
<dbReference type="InterPro" id="IPR023319">
    <property type="entry name" value="Tex-like_HTH_dom_sf"/>
</dbReference>
<dbReference type="InterPro" id="IPR012337">
    <property type="entry name" value="RNaseH-like_sf"/>
</dbReference>
<protein>
    <submittedName>
        <fullName evidence="3">S1 RNA-binding domain-containing protein</fullName>
    </submittedName>
</protein>
<organism evidence="3 4">
    <name type="scientific">Aquirhabdus parva</name>
    <dbReference type="NCBI Taxonomy" id="2283318"/>
    <lineage>
        <taxon>Bacteria</taxon>
        <taxon>Pseudomonadati</taxon>
        <taxon>Pseudomonadota</taxon>
        <taxon>Gammaproteobacteria</taxon>
        <taxon>Moraxellales</taxon>
        <taxon>Moraxellaceae</taxon>
        <taxon>Aquirhabdus</taxon>
    </lineage>
</organism>
<dbReference type="KEGG" id="mbah:HYN46_11380"/>
<dbReference type="InterPro" id="IPR006641">
    <property type="entry name" value="YqgF/RNaseH-like_dom"/>
</dbReference>
<reference evidence="3 4" key="1">
    <citation type="submission" date="2018-07" db="EMBL/GenBank/DDBJ databases">
        <title>Genome sequencing of Moraxellaceae gen. HYN0046.</title>
        <authorList>
            <person name="Kim M."/>
            <person name="Yi H."/>
        </authorList>
    </citation>
    <scope>NUCLEOTIDE SEQUENCE [LARGE SCALE GENOMIC DNA]</scope>
    <source>
        <strain evidence="3 4">HYN0046</strain>
    </source>
</reference>
<dbReference type="OrthoDB" id="9804714at2"/>
<dbReference type="RefSeq" id="WP_114899497.1">
    <property type="nucleotide sequence ID" value="NZ_CP031222.1"/>
</dbReference>
<evidence type="ECO:0000256" key="1">
    <source>
        <dbReference type="SAM" id="MobiDB-lite"/>
    </source>
</evidence>
<dbReference type="InterPro" id="IPR055179">
    <property type="entry name" value="Tex-like_central_region"/>
</dbReference>
<dbReference type="GO" id="GO:0006412">
    <property type="term" value="P:translation"/>
    <property type="evidence" value="ECO:0007669"/>
    <property type="project" value="TreeGrafter"/>
</dbReference>
<dbReference type="FunFam" id="3.30.420.140:FF:000001">
    <property type="entry name" value="RNA-binding transcriptional accessory protein"/>
    <property type="match status" value="1"/>
</dbReference>
<dbReference type="CDD" id="cd05685">
    <property type="entry name" value="S1_Tex"/>
    <property type="match status" value="1"/>
</dbReference>
<dbReference type="Pfam" id="PF00575">
    <property type="entry name" value="S1"/>
    <property type="match status" value="1"/>
</dbReference>
<dbReference type="GO" id="GO:0005737">
    <property type="term" value="C:cytoplasm"/>
    <property type="evidence" value="ECO:0007669"/>
    <property type="project" value="UniProtKB-ARBA"/>
</dbReference>
<dbReference type="Proteomes" id="UP000253940">
    <property type="component" value="Chromosome"/>
</dbReference>
<dbReference type="GO" id="GO:0003735">
    <property type="term" value="F:structural constituent of ribosome"/>
    <property type="evidence" value="ECO:0007669"/>
    <property type="project" value="TreeGrafter"/>
</dbReference>
<evidence type="ECO:0000259" key="2">
    <source>
        <dbReference type="PROSITE" id="PS50126"/>
    </source>
</evidence>
<dbReference type="PROSITE" id="PS50126">
    <property type="entry name" value="S1"/>
    <property type="match status" value="1"/>
</dbReference>
<dbReference type="Pfam" id="PF17674">
    <property type="entry name" value="HHH_9"/>
    <property type="match status" value="1"/>
</dbReference>
<dbReference type="SUPFAM" id="SSF50249">
    <property type="entry name" value="Nucleic acid-binding proteins"/>
    <property type="match status" value="1"/>
</dbReference>
<dbReference type="InterPro" id="IPR032639">
    <property type="entry name" value="Tex_YqgF"/>
</dbReference>
<dbReference type="InterPro" id="IPR018974">
    <property type="entry name" value="Tex-like_N"/>
</dbReference>
<dbReference type="Pfam" id="PF12836">
    <property type="entry name" value="HHH_3"/>
    <property type="match status" value="1"/>
</dbReference>
<dbReference type="PANTHER" id="PTHR10724">
    <property type="entry name" value="30S RIBOSOMAL PROTEIN S1"/>
    <property type="match status" value="1"/>
</dbReference>
<dbReference type="FunFam" id="2.40.50.140:FF:000051">
    <property type="entry name" value="RNA-binding transcriptional accessory protein"/>
    <property type="match status" value="1"/>
</dbReference>
<dbReference type="AlphaFoldDB" id="A0A345P7Y0"/>
<dbReference type="SMART" id="SM00732">
    <property type="entry name" value="YqgFc"/>
    <property type="match status" value="1"/>
</dbReference>
<dbReference type="SUPFAM" id="SSF158832">
    <property type="entry name" value="Tex N-terminal region-like"/>
    <property type="match status" value="1"/>
</dbReference>
<dbReference type="GO" id="GO:0003729">
    <property type="term" value="F:mRNA binding"/>
    <property type="evidence" value="ECO:0007669"/>
    <property type="project" value="TreeGrafter"/>
</dbReference>
<dbReference type="Pfam" id="PF09371">
    <property type="entry name" value="Tex_N"/>
    <property type="match status" value="1"/>
</dbReference>
<dbReference type="Gene3D" id="2.40.50.140">
    <property type="entry name" value="Nucleic acid-binding proteins"/>
    <property type="match status" value="1"/>
</dbReference>
<dbReference type="InterPro" id="IPR044146">
    <property type="entry name" value="S1_Tex"/>
</dbReference>
<dbReference type="Gene3D" id="3.30.420.140">
    <property type="entry name" value="YqgF/RNase H-like domain"/>
    <property type="match status" value="1"/>
</dbReference>
<dbReference type="SUPFAM" id="SSF53098">
    <property type="entry name" value="Ribonuclease H-like"/>
    <property type="match status" value="1"/>
</dbReference>
<dbReference type="InterPro" id="IPR010994">
    <property type="entry name" value="RuvA_2-like"/>
</dbReference>
<evidence type="ECO:0000313" key="4">
    <source>
        <dbReference type="Proteomes" id="UP000253940"/>
    </source>
</evidence>
<dbReference type="InterPro" id="IPR041692">
    <property type="entry name" value="HHH_9"/>
</dbReference>
<evidence type="ECO:0000313" key="3">
    <source>
        <dbReference type="EMBL" id="AXI03389.1"/>
    </source>
</evidence>
<sequence>MTAPDNLLDENQAPDVTQNVSVEPALEPIAEQSTPTEAIQEVAATAVPEEAQVTDAVTPVTEAPIARSEKVLTVTTTATEPAPKLRLKSDAELIAQIAGELSVRPEQVTAAVALLDEGSTVPFIARYRKEAHGLDDAQLRELELRLTYLRELDERRSKIIESIRGQGKLTEALHARLNQADSKNALEDLYLPYRPKRTSKAQLAKDAGLEPIALRVLNEEIEPAKALEGFSHESYPDLDSQLDAIGHILVDVWAADLELMENLRRRFGAEAQIVSRLAGEEKREVGKKFRDYFEAQESLAKIASHRLLALLRGRQENVLTLKVDGTNESHVQTIKDKFNVGSAQPESRQSFLAQTAELLWLGKLRPHFEHSLLTEKRLAAEAEAVSVFAENMRHLLLSAPAGGKVTLGMDPGIRTGVKLAVINASGDVLAHSVIYPFAPRNERDASLATLDSLCREHGVELIAIGNGTASRETDALVHDFLKAQPDLSITKVVVSEAGASVYSASELATAELPDLDVSIRGAVSIARRLQDPLAELVKIDPKSIGVGQYQHDVNQPTLARRLDAVVEDSVNAVGVDVNTASPALLSRIAGLNKNIAQQIADYRRENGAFASRDDLKKVPRLGAKTFEQAAGFLRVVNGAQPLDSSAVHPEAYPLVGKILGNLKRSLADVLGKAGALDGFDPATVVDDKFGLPTVQDVIRELEKPGRDPRPEFKTVKFRDDVNEVKDLVDGMILEGVITNVTNFGAFVDIGVHQDGLVHISELSDQYVDDPHKFAKPGQIVTVRVMGTDGERKRISLSLRLTPTERPAKAERPERNERPARKPEDRPVRAEGAEKRGDRQDRPRSDRPRSDKPRDERPRQERPAREEKPKEEKIGSFGALLAQAGIKGSK</sequence>